<dbReference type="EMBL" id="KD043065">
    <property type="protein sequence ID" value="EMS65564.1"/>
    <property type="molecule type" value="Genomic_DNA"/>
</dbReference>
<sequence length="195" mass="21950">MGSNRCSWQDNIWEGAGDPWNTHQSVQPLTERLRKGLGGSALRVEFRRHPTQFLEQQSNKVGLAGTPGQRGAKPSLTGAWWEEQIARRDEEMAPYIAESKRNYVFGGISSVAANASIKALAAIPSIDSEAVQQRLDRVRTFYELLNLPFESLLGFIAEQEYFFSAKEYLSILKVNVPGREIPMDAERRISQILSH</sequence>
<feature type="compositionally biased region" description="Polar residues" evidence="2">
    <location>
        <begin position="1"/>
        <end position="10"/>
    </location>
</feature>
<dbReference type="GO" id="GO:0090522">
    <property type="term" value="P:vesicle tethering involved in exocytosis"/>
    <property type="evidence" value="ECO:0007669"/>
    <property type="project" value="UniProtKB-UniRule"/>
</dbReference>
<dbReference type="PANTHER" id="PTHR14146">
    <property type="entry name" value="EXOCYST COMPLEX COMPONENT 4"/>
    <property type="match status" value="1"/>
</dbReference>
<evidence type="ECO:0000313" key="3">
    <source>
        <dbReference type="EMBL" id="EMS65564.1"/>
    </source>
</evidence>
<dbReference type="eggNOG" id="ENOG502QRJ3">
    <property type="taxonomic scope" value="Eukaryota"/>
</dbReference>
<proteinExistence type="inferred from homology"/>
<dbReference type="PANTHER" id="PTHR14146:SF0">
    <property type="entry name" value="EXOCYST COMPLEX COMPONENT 4"/>
    <property type="match status" value="1"/>
</dbReference>
<protein>
    <recommendedName>
        <fullName evidence="1">Exocyst complex component Sec8</fullName>
    </recommendedName>
</protein>
<name>M8AWX1_TRIUA</name>
<keyword evidence="1" id="KW-0813">Transport</keyword>
<dbReference type="AlphaFoldDB" id="M8AWX1"/>
<gene>
    <name evidence="3" type="ORF">TRIUR3_25429</name>
</gene>
<keyword evidence="1" id="KW-0653">Protein transport</keyword>
<dbReference type="GO" id="GO:0006893">
    <property type="term" value="P:Golgi to plasma membrane transport"/>
    <property type="evidence" value="ECO:0007669"/>
    <property type="project" value="TreeGrafter"/>
</dbReference>
<dbReference type="GO" id="GO:0000145">
    <property type="term" value="C:exocyst"/>
    <property type="evidence" value="ECO:0007669"/>
    <property type="project" value="UniProtKB-UniRule"/>
</dbReference>
<comment type="function">
    <text evidence="1">Component of the exocyst complex involved in the docking of exocytic vesicles with fusion sites on the plasma membrane.</text>
</comment>
<dbReference type="GO" id="GO:0006612">
    <property type="term" value="P:protein targeting to membrane"/>
    <property type="evidence" value="ECO:0007669"/>
    <property type="project" value="UniProtKB-UniRule"/>
</dbReference>
<organism evidence="3">
    <name type="scientific">Triticum urartu</name>
    <name type="common">Red wild einkorn</name>
    <name type="synonym">Crithodium urartu</name>
    <dbReference type="NCBI Taxonomy" id="4572"/>
    <lineage>
        <taxon>Eukaryota</taxon>
        <taxon>Viridiplantae</taxon>
        <taxon>Streptophyta</taxon>
        <taxon>Embryophyta</taxon>
        <taxon>Tracheophyta</taxon>
        <taxon>Spermatophyta</taxon>
        <taxon>Magnoliopsida</taxon>
        <taxon>Liliopsida</taxon>
        <taxon>Poales</taxon>
        <taxon>Poaceae</taxon>
        <taxon>BOP clade</taxon>
        <taxon>Pooideae</taxon>
        <taxon>Triticodae</taxon>
        <taxon>Triticeae</taxon>
        <taxon>Triticinae</taxon>
        <taxon>Triticum</taxon>
    </lineage>
</organism>
<feature type="region of interest" description="Disordered" evidence="2">
    <location>
        <begin position="1"/>
        <end position="24"/>
    </location>
</feature>
<dbReference type="InterPro" id="IPR039682">
    <property type="entry name" value="Sec8/EXOC4"/>
</dbReference>
<evidence type="ECO:0000256" key="2">
    <source>
        <dbReference type="SAM" id="MobiDB-lite"/>
    </source>
</evidence>
<comment type="similarity">
    <text evidence="1">Belongs to the SEC8 family.</text>
</comment>
<evidence type="ECO:0000256" key="1">
    <source>
        <dbReference type="RuleBase" id="RU367079"/>
    </source>
</evidence>
<reference evidence="3" key="1">
    <citation type="journal article" date="2013" name="Nature">
        <title>Draft genome of the wheat A-genome progenitor Triticum urartu.</title>
        <authorList>
            <person name="Ling H.Q."/>
            <person name="Zhao S."/>
            <person name="Liu D."/>
            <person name="Wang J."/>
            <person name="Sun H."/>
            <person name="Zhang C."/>
            <person name="Fan H."/>
            <person name="Li D."/>
            <person name="Dong L."/>
            <person name="Tao Y."/>
            <person name="Gao C."/>
            <person name="Wu H."/>
            <person name="Li Y."/>
            <person name="Cui Y."/>
            <person name="Guo X."/>
            <person name="Zheng S."/>
            <person name="Wang B."/>
            <person name="Yu K."/>
            <person name="Liang Q."/>
            <person name="Yang W."/>
            <person name="Lou X."/>
            <person name="Chen J."/>
            <person name="Feng M."/>
            <person name="Jian J."/>
            <person name="Zhang X."/>
            <person name="Luo G."/>
            <person name="Jiang Y."/>
            <person name="Liu J."/>
            <person name="Wang Z."/>
            <person name="Sha Y."/>
            <person name="Zhang B."/>
            <person name="Wu H."/>
            <person name="Tang D."/>
            <person name="Shen Q."/>
            <person name="Xue P."/>
            <person name="Zou S."/>
            <person name="Wang X."/>
            <person name="Liu X."/>
            <person name="Wang F."/>
            <person name="Yang Y."/>
            <person name="An X."/>
            <person name="Dong Z."/>
            <person name="Zhang K."/>
            <person name="Zhang X."/>
            <person name="Luo M.C."/>
            <person name="Dvorak J."/>
            <person name="Tong Y."/>
            <person name="Wang J."/>
            <person name="Yang H."/>
            <person name="Li Z."/>
            <person name="Wang D."/>
            <person name="Zhang A."/>
            <person name="Wang J."/>
        </authorList>
    </citation>
    <scope>NUCLEOTIDE SEQUENCE</scope>
</reference>
<dbReference type="STRING" id="4572.M8AWX1"/>
<keyword evidence="1" id="KW-0268">Exocytosis</keyword>
<dbReference type="GO" id="GO:0015031">
    <property type="term" value="P:protein transport"/>
    <property type="evidence" value="ECO:0007669"/>
    <property type="project" value="UniProtKB-KW"/>
</dbReference>
<accession>M8AWX1</accession>